<reference evidence="1" key="1">
    <citation type="submission" date="2020-06" db="EMBL/GenBank/DDBJ databases">
        <title>WGS assembly of Ceratodon purpureus strain R40.</title>
        <authorList>
            <person name="Carey S.B."/>
            <person name="Jenkins J."/>
            <person name="Shu S."/>
            <person name="Lovell J.T."/>
            <person name="Sreedasyam A."/>
            <person name="Maumus F."/>
            <person name="Tiley G.P."/>
            <person name="Fernandez-Pozo N."/>
            <person name="Barry K."/>
            <person name="Chen C."/>
            <person name="Wang M."/>
            <person name="Lipzen A."/>
            <person name="Daum C."/>
            <person name="Saski C.A."/>
            <person name="Payton A.C."/>
            <person name="Mcbreen J.C."/>
            <person name="Conrad R.E."/>
            <person name="Kollar L.M."/>
            <person name="Olsson S."/>
            <person name="Huttunen S."/>
            <person name="Landis J.B."/>
            <person name="Wickett N.J."/>
            <person name="Johnson M.G."/>
            <person name="Rensing S.A."/>
            <person name="Grimwood J."/>
            <person name="Schmutz J."/>
            <person name="Mcdaniel S.F."/>
        </authorList>
    </citation>
    <scope>NUCLEOTIDE SEQUENCE</scope>
    <source>
        <strain evidence="1">R40</strain>
    </source>
</reference>
<proteinExistence type="predicted"/>
<accession>A0A8T0HPD6</accession>
<keyword evidence="2" id="KW-1185">Reference proteome</keyword>
<evidence type="ECO:0000313" key="1">
    <source>
        <dbReference type="EMBL" id="KAG0572649.1"/>
    </source>
</evidence>
<dbReference type="Proteomes" id="UP000822688">
    <property type="component" value="Chromosome V"/>
</dbReference>
<evidence type="ECO:0000313" key="2">
    <source>
        <dbReference type="Proteomes" id="UP000822688"/>
    </source>
</evidence>
<protein>
    <submittedName>
        <fullName evidence="1">Uncharacterized protein</fullName>
    </submittedName>
</protein>
<dbReference type="AlphaFoldDB" id="A0A8T0HPD6"/>
<sequence>MVWAREINSAICCLYRAHLLYQFSAHTVSLRYSVRSSCFSKPTYMATTTQF</sequence>
<dbReference type="EMBL" id="CM026426">
    <property type="protein sequence ID" value="KAG0572649.1"/>
    <property type="molecule type" value="Genomic_DNA"/>
</dbReference>
<comment type="caution">
    <text evidence="1">The sequence shown here is derived from an EMBL/GenBank/DDBJ whole genome shotgun (WGS) entry which is preliminary data.</text>
</comment>
<organism evidence="1 2">
    <name type="scientific">Ceratodon purpureus</name>
    <name type="common">Fire moss</name>
    <name type="synonym">Dicranum purpureum</name>
    <dbReference type="NCBI Taxonomy" id="3225"/>
    <lineage>
        <taxon>Eukaryota</taxon>
        <taxon>Viridiplantae</taxon>
        <taxon>Streptophyta</taxon>
        <taxon>Embryophyta</taxon>
        <taxon>Bryophyta</taxon>
        <taxon>Bryophytina</taxon>
        <taxon>Bryopsida</taxon>
        <taxon>Dicranidae</taxon>
        <taxon>Pseudoditrichales</taxon>
        <taxon>Ditrichaceae</taxon>
        <taxon>Ceratodon</taxon>
    </lineage>
</organism>
<gene>
    <name evidence="1" type="ORF">KC19_VG113500</name>
</gene>
<name>A0A8T0HPD6_CERPU</name>